<feature type="domain" description="PRD" evidence="7">
    <location>
        <begin position="185"/>
        <end position="286"/>
    </location>
</feature>
<dbReference type="PROSITE" id="PS51372">
    <property type="entry name" value="PRD_2"/>
    <property type="match status" value="2"/>
</dbReference>
<feature type="domain" description="PRD" evidence="7">
    <location>
        <begin position="290"/>
        <end position="396"/>
    </location>
</feature>
<dbReference type="SUPFAM" id="SSF55804">
    <property type="entry name" value="Phoshotransferase/anion transport protein"/>
    <property type="match status" value="1"/>
</dbReference>
<dbReference type="InterPro" id="IPR036388">
    <property type="entry name" value="WH-like_DNA-bd_sf"/>
</dbReference>
<keyword evidence="1" id="KW-0677">Repeat</keyword>
<evidence type="ECO:0000256" key="5">
    <source>
        <dbReference type="ARBA" id="ARBA00023163"/>
    </source>
</evidence>
<dbReference type="Pfam" id="PF00359">
    <property type="entry name" value="PTS_EIIA_2"/>
    <property type="match status" value="1"/>
</dbReference>
<dbReference type="InterPro" id="IPR018356">
    <property type="entry name" value="Tscrpt_reg_HTH_DeoR_CS"/>
</dbReference>
<proteinExistence type="predicted"/>
<evidence type="ECO:0000313" key="9">
    <source>
        <dbReference type="Proteomes" id="UP000261111"/>
    </source>
</evidence>
<dbReference type="Gene3D" id="1.10.1790.10">
    <property type="entry name" value="PRD domain"/>
    <property type="match status" value="2"/>
</dbReference>
<dbReference type="PROSITE" id="PS51094">
    <property type="entry name" value="PTS_EIIA_TYPE_2"/>
    <property type="match status" value="1"/>
</dbReference>
<dbReference type="Pfam" id="PF00874">
    <property type="entry name" value="PRD"/>
    <property type="match status" value="2"/>
</dbReference>
<dbReference type="InterPro" id="IPR050661">
    <property type="entry name" value="BglG_antiterminators"/>
</dbReference>
<dbReference type="Gene3D" id="1.10.10.10">
    <property type="entry name" value="Winged helix-like DNA-binding domain superfamily/Winged helix DNA-binding domain"/>
    <property type="match status" value="1"/>
</dbReference>
<dbReference type="InterPro" id="IPR016152">
    <property type="entry name" value="PTrfase/Anion_transptr"/>
</dbReference>
<dbReference type="PANTHER" id="PTHR30185:SF18">
    <property type="entry name" value="TRANSCRIPTIONAL REGULATOR MTLR"/>
    <property type="match status" value="1"/>
</dbReference>
<dbReference type="GO" id="GO:0003700">
    <property type="term" value="F:DNA-binding transcription factor activity"/>
    <property type="evidence" value="ECO:0007669"/>
    <property type="project" value="InterPro"/>
</dbReference>
<feature type="domain" description="PTS EIIA type-2" evidence="6">
    <location>
        <begin position="550"/>
        <end position="693"/>
    </location>
</feature>
<organism evidence="8 9">
    <name type="scientific">Hungatella hathewayi</name>
    <dbReference type="NCBI Taxonomy" id="154046"/>
    <lineage>
        <taxon>Bacteria</taxon>
        <taxon>Bacillati</taxon>
        <taxon>Bacillota</taxon>
        <taxon>Clostridia</taxon>
        <taxon>Lachnospirales</taxon>
        <taxon>Lachnospiraceae</taxon>
        <taxon>Hungatella</taxon>
    </lineage>
</organism>
<dbReference type="Pfam" id="PF05043">
    <property type="entry name" value="Mga"/>
    <property type="match status" value="1"/>
</dbReference>
<evidence type="ECO:0000313" key="8">
    <source>
        <dbReference type="EMBL" id="RGC29530.1"/>
    </source>
</evidence>
<evidence type="ECO:0000256" key="2">
    <source>
        <dbReference type="ARBA" id="ARBA00023015"/>
    </source>
</evidence>
<dbReference type="Proteomes" id="UP000261111">
    <property type="component" value="Unassembled WGS sequence"/>
</dbReference>
<dbReference type="CDD" id="cd00211">
    <property type="entry name" value="PTS_IIA_fru"/>
    <property type="match status" value="1"/>
</dbReference>
<dbReference type="SUPFAM" id="SSF63520">
    <property type="entry name" value="PTS-regulatory domain, PRD"/>
    <property type="match status" value="2"/>
</dbReference>
<dbReference type="PANTHER" id="PTHR30185">
    <property type="entry name" value="CRYPTIC BETA-GLUCOSIDE BGL OPERON ANTITERMINATOR"/>
    <property type="match status" value="1"/>
</dbReference>
<dbReference type="GO" id="GO:0003677">
    <property type="term" value="F:DNA binding"/>
    <property type="evidence" value="ECO:0007669"/>
    <property type="project" value="UniProtKB-KW"/>
</dbReference>
<dbReference type="AlphaFoldDB" id="A0A3E2WQR5"/>
<gene>
    <name evidence="8" type="ORF">DWX41_14720</name>
</gene>
<dbReference type="InterPro" id="IPR002178">
    <property type="entry name" value="PTS_EIIA_type-2_dom"/>
</dbReference>
<dbReference type="InterPro" id="IPR036634">
    <property type="entry name" value="PRD_sf"/>
</dbReference>
<keyword evidence="2" id="KW-0805">Transcription regulation</keyword>
<evidence type="ECO:0000256" key="4">
    <source>
        <dbReference type="ARBA" id="ARBA00023159"/>
    </source>
</evidence>
<dbReference type="InterPro" id="IPR007737">
    <property type="entry name" value="Mga_HTH"/>
</dbReference>
<name>A0A3E2WQR5_9FIRM</name>
<dbReference type="EMBL" id="QVIA01000016">
    <property type="protein sequence ID" value="RGC29530.1"/>
    <property type="molecule type" value="Genomic_DNA"/>
</dbReference>
<keyword evidence="3" id="KW-0238">DNA-binding</keyword>
<sequence>MYRRFISIIQDLTEDGNYTIDNFADKYAVSKQTIRNDINSINQFLRSYNLSEIKIINGQIDKGESLIYGKKFINTYIKNNLYSYKFSKEELVFLSSVALLYEEDYITIDEISERLLVSRSTFINNLATLKDYLKALGLHFISSSNKGIKIVDSELARREALVKMLRQYIKENRFLLLIIVKNTMFFQKDYRPVIKRILNEIKKEYMIELNDSSYKLLEYYLAFSVEKMKAGKYVDGIIKDTYSENYIIADQIIKRLSHALEIEIPDQETQFVCNLYYSVLSYKSPKINYKQSLRIQFLARKLIEDVSASLSIDFNSNYTLFENLSNHLIALYSAQQMDDRPGLILEEIKETYGNVVKEVKDHLGAIESYFLRSLTEIEILYIAVHFCAAIEQYKLDTYFYDAVLVSNAGAGALELIRVKLHILKNLHIARVLNSHELQDIDTFNEDILISTEPVVNNSIRTVRVSALITEQDIQAISGVLLDMMANNIPPVRQETDLFMIRNKIRPVVYQYVENRCEEAVSRISETVYKALREHSKPGFHLNGEALSLSQLCIPQLIQLGINCSTWQDAIRQSTKLLEANEYVTPGYADSIIEVTKEYGPYYIVAPGIAIAHANPLKNCFRPGISFTRLKCGVRFGEDDSTLVKYIFTLSAVDKQAHLNGLFQLHNILGKPDFLEILDSADTPEEIYTFILKTC</sequence>
<evidence type="ECO:0000259" key="6">
    <source>
        <dbReference type="PROSITE" id="PS51094"/>
    </source>
</evidence>
<dbReference type="InterPro" id="IPR011608">
    <property type="entry name" value="PRD"/>
</dbReference>
<protein>
    <submittedName>
        <fullName evidence="8">PRD domain-containing protein</fullName>
    </submittedName>
</protein>
<dbReference type="PROSITE" id="PS00894">
    <property type="entry name" value="HTH_DEOR_1"/>
    <property type="match status" value="1"/>
</dbReference>
<evidence type="ECO:0000256" key="1">
    <source>
        <dbReference type="ARBA" id="ARBA00022737"/>
    </source>
</evidence>
<keyword evidence="4" id="KW-0010">Activator</keyword>
<dbReference type="RefSeq" id="WP_025654884.1">
    <property type="nucleotide sequence ID" value="NZ_QVIA01000016.1"/>
</dbReference>
<reference evidence="8 9" key="1">
    <citation type="submission" date="2018-08" db="EMBL/GenBank/DDBJ databases">
        <title>A genome reference for cultivated species of the human gut microbiota.</title>
        <authorList>
            <person name="Zou Y."/>
            <person name="Xue W."/>
            <person name="Luo G."/>
        </authorList>
    </citation>
    <scope>NUCLEOTIDE SEQUENCE [LARGE SCALE GENOMIC DNA]</scope>
    <source>
        <strain evidence="8 9">AF19-21</strain>
    </source>
</reference>
<evidence type="ECO:0000256" key="3">
    <source>
        <dbReference type="ARBA" id="ARBA00023125"/>
    </source>
</evidence>
<comment type="caution">
    <text evidence="8">The sequence shown here is derived from an EMBL/GenBank/DDBJ whole genome shotgun (WGS) entry which is preliminary data.</text>
</comment>
<dbReference type="Gene3D" id="3.40.930.10">
    <property type="entry name" value="Mannitol-specific EII, Chain A"/>
    <property type="match status" value="1"/>
</dbReference>
<evidence type="ECO:0000259" key="7">
    <source>
        <dbReference type="PROSITE" id="PS51372"/>
    </source>
</evidence>
<accession>A0A3E2WQR5</accession>
<keyword evidence="5" id="KW-0804">Transcription</keyword>